<dbReference type="AlphaFoldDB" id="A0AAW1ICX5"/>
<name>A0AAW1ICX5_POPJA</name>
<dbReference type="Proteomes" id="UP001458880">
    <property type="component" value="Unassembled WGS sequence"/>
</dbReference>
<evidence type="ECO:0000313" key="2">
    <source>
        <dbReference type="Proteomes" id="UP001458880"/>
    </source>
</evidence>
<reference evidence="1 2" key="1">
    <citation type="journal article" date="2024" name="BMC Genomics">
        <title>De novo assembly and annotation of Popillia japonica's genome with initial clues to its potential as an invasive pest.</title>
        <authorList>
            <person name="Cucini C."/>
            <person name="Boschi S."/>
            <person name="Funari R."/>
            <person name="Cardaioli E."/>
            <person name="Iannotti N."/>
            <person name="Marturano G."/>
            <person name="Paoli F."/>
            <person name="Bruttini M."/>
            <person name="Carapelli A."/>
            <person name="Frati F."/>
            <person name="Nardi F."/>
        </authorList>
    </citation>
    <scope>NUCLEOTIDE SEQUENCE [LARGE SCALE GENOMIC DNA]</scope>
    <source>
        <strain evidence="1">DMR45628</strain>
    </source>
</reference>
<dbReference type="EMBL" id="JASPKY010000656">
    <property type="protein sequence ID" value="KAK9687200.1"/>
    <property type="molecule type" value="Genomic_DNA"/>
</dbReference>
<evidence type="ECO:0000313" key="1">
    <source>
        <dbReference type="EMBL" id="KAK9687200.1"/>
    </source>
</evidence>
<sequence>MTTDMELSYNQFIEYKEYLDNKKLHPSENLVIAVSVGIIDLQLEKLWSASLACDIEKRACANIQLVDTDPPPVDYVKHITVAAHLAGAAEIICEVPFASVYCHITTPYGEIFKPQSYEFTQMGQCIFSIPVVLPEHIGTWICAFAQEGQLTLDEIEVEVLITDLLVYNKELTVNSGKSLDIILKNSGSPGVPLRTCLCLTPQNISYYISETLNTSE</sequence>
<proteinExistence type="predicted"/>
<accession>A0AAW1ICX5</accession>
<keyword evidence="2" id="KW-1185">Reference proteome</keyword>
<organism evidence="1 2">
    <name type="scientific">Popillia japonica</name>
    <name type="common">Japanese beetle</name>
    <dbReference type="NCBI Taxonomy" id="7064"/>
    <lineage>
        <taxon>Eukaryota</taxon>
        <taxon>Metazoa</taxon>
        <taxon>Ecdysozoa</taxon>
        <taxon>Arthropoda</taxon>
        <taxon>Hexapoda</taxon>
        <taxon>Insecta</taxon>
        <taxon>Pterygota</taxon>
        <taxon>Neoptera</taxon>
        <taxon>Endopterygota</taxon>
        <taxon>Coleoptera</taxon>
        <taxon>Polyphaga</taxon>
        <taxon>Scarabaeiformia</taxon>
        <taxon>Scarabaeidae</taxon>
        <taxon>Rutelinae</taxon>
        <taxon>Popillia</taxon>
    </lineage>
</organism>
<protein>
    <submittedName>
        <fullName evidence="1">Uncharacterized protein</fullName>
    </submittedName>
</protein>
<comment type="caution">
    <text evidence="1">The sequence shown here is derived from an EMBL/GenBank/DDBJ whole genome shotgun (WGS) entry which is preliminary data.</text>
</comment>
<gene>
    <name evidence="1" type="ORF">QE152_g36620</name>
</gene>